<dbReference type="PANTHER" id="PTHR43834:SF6">
    <property type="entry name" value="GTPASE DER"/>
    <property type="match status" value="1"/>
</dbReference>
<dbReference type="GO" id="GO:0042254">
    <property type="term" value="P:ribosome biogenesis"/>
    <property type="evidence" value="ECO:0007669"/>
    <property type="project" value="UniProtKB-KW"/>
</dbReference>
<comment type="caution">
    <text evidence="7">The sequence shown here is derived from an EMBL/GenBank/DDBJ whole genome shotgun (WGS) entry which is preliminary data.</text>
</comment>
<evidence type="ECO:0000259" key="6">
    <source>
        <dbReference type="PROSITE" id="PS51712"/>
    </source>
</evidence>
<comment type="similarity">
    <text evidence="1">Belongs to the TRAFAC class TrmE-Era-EngA-EngB-Septin-like GTPase superfamily. EngA (Der) GTPase family.</text>
</comment>
<evidence type="ECO:0000256" key="3">
    <source>
        <dbReference type="ARBA" id="ARBA00022517"/>
    </source>
</evidence>
<dbReference type="InterPro" id="IPR027417">
    <property type="entry name" value="P-loop_NTPase"/>
</dbReference>
<dbReference type="CDD" id="cd01895">
    <property type="entry name" value="EngA2"/>
    <property type="match status" value="1"/>
</dbReference>
<dbReference type="PROSITE" id="PS51712">
    <property type="entry name" value="G_ENGA"/>
    <property type="match status" value="1"/>
</dbReference>
<dbReference type="PRINTS" id="PR00326">
    <property type="entry name" value="GTP1OBG"/>
</dbReference>
<dbReference type="Gene3D" id="3.40.50.300">
    <property type="entry name" value="P-loop containing nucleotide triphosphate hydrolases"/>
    <property type="match status" value="2"/>
</dbReference>
<gene>
    <name evidence="7" type="ORF">S01H4_44906</name>
</gene>
<dbReference type="NCBIfam" id="TIGR00231">
    <property type="entry name" value="small_GTP"/>
    <property type="match status" value="2"/>
</dbReference>
<proteinExistence type="inferred from homology"/>
<evidence type="ECO:0000256" key="2">
    <source>
        <dbReference type="ARBA" id="ARBA00020953"/>
    </source>
</evidence>
<dbReference type="GO" id="GO:0005525">
    <property type="term" value="F:GTP binding"/>
    <property type="evidence" value="ECO:0007669"/>
    <property type="project" value="InterPro"/>
</dbReference>
<dbReference type="InterPro" id="IPR031166">
    <property type="entry name" value="G_ENGA"/>
</dbReference>
<protein>
    <recommendedName>
        <fullName evidence="2">GTPase Der</fullName>
    </recommendedName>
    <alternativeName>
        <fullName evidence="5">GTP-binding protein EngA</fullName>
    </alternativeName>
</protein>
<feature type="domain" description="EngA-type G" evidence="6">
    <location>
        <begin position="143"/>
        <end position="282"/>
    </location>
</feature>
<accession>X1BIQ0</accession>
<dbReference type="NCBIfam" id="TIGR03594">
    <property type="entry name" value="GTPase_EngA"/>
    <property type="match status" value="1"/>
</dbReference>
<dbReference type="Pfam" id="PF01926">
    <property type="entry name" value="MMR_HSR1"/>
    <property type="match status" value="2"/>
</dbReference>
<dbReference type="EMBL" id="BART01024952">
    <property type="protein sequence ID" value="GAG94920.1"/>
    <property type="molecule type" value="Genomic_DNA"/>
</dbReference>
<dbReference type="PANTHER" id="PTHR43834">
    <property type="entry name" value="GTPASE DER"/>
    <property type="match status" value="1"/>
</dbReference>
<evidence type="ECO:0000256" key="1">
    <source>
        <dbReference type="ARBA" id="ARBA00008279"/>
    </source>
</evidence>
<dbReference type="InterPro" id="IPR005225">
    <property type="entry name" value="Small_GTP-bd"/>
</dbReference>
<evidence type="ECO:0000256" key="5">
    <source>
        <dbReference type="ARBA" id="ARBA00032345"/>
    </source>
</evidence>
<dbReference type="AlphaFoldDB" id="X1BIQ0"/>
<feature type="non-terminal residue" evidence="7">
    <location>
        <position position="282"/>
    </location>
</feature>
<evidence type="ECO:0000256" key="4">
    <source>
        <dbReference type="ARBA" id="ARBA00022737"/>
    </source>
</evidence>
<dbReference type="GO" id="GO:0043022">
    <property type="term" value="F:ribosome binding"/>
    <property type="evidence" value="ECO:0007669"/>
    <property type="project" value="TreeGrafter"/>
</dbReference>
<dbReference type="CDD" id="cd01894">
    <property type="entry name" value="EngA1"/>
    <property type="match status" value="1"/>
</dbReference>
<keyword evidence="3" id="KW-0690">Ribosome biogenesis</keyword>
<name>X1BIQ0_9ZZZZ</name>
<evidence type="ECO:0000313" key="7">
    <source>
        <dbReference type="EMBL" id="GAG94920.1"/>
    </source>
</evidence>
<keyword evidence="4" id="KW-0677">Repeat</keyword>
<sequence length="282" mass="30423">PGTTRDRIFANVSWQGVEFTIVDTGGLEVKPQSTIAQGVKEQVEVAIAEADIIVFLVDVRDGVIPSDLEIADRLRQVSKPIVLVANKADNDQLETGAAEFYELGLGEPLAISAYHGRGTPELLDKVISLLPAPLPIEAEPEIMKVAIVGRPNVGKSMLLNALLGGERAITDDIPGTTRDAIDTLFDFDGQGVLLIDTAGIRRRGRLGVGVERYSVIRALRAIDRADIALLVLDATELLTAQDTHIAGYIQQAFKGIVLIVNKWDLAEAESTTECSKYISSQL</sequence>
<dbReference type="InterPro" id="IPR016484">
    <property type="entry name" value="GTPase_Der"/>
</dbReference>
<organism evidence="7">
    <name type="scientific">marine sediment metagenome</name>
    <dbReference type="NCBI Taxonomy" id="412755"/>
    <lineage>
        <taxon>unclassified sequences</taxon>
        <taxon>metagenomes</taxon>
        <taxon>ecological metagenomes</taxon>
    </lineage>
</organism>
<dbReference type="SUPFAM" id="SSF52540">
    <property type="entry name" value="P-loop containing nucleoside triphosphate hydrolases"/>
    <property type="match status" value="1"/>
</dbReference>
<feature type="non-terminal residue" evidence="7">
    <location>
        <position position="1"/>
    </location>
</feature>
<reference evidence="7" key="1">
    <citation type="journal article" date="2014" name="Front. Microbiol.">
        <title>High frequency of phylogenetically diverse reductive dehalogenase-homologous genes in deep subseafloor sedimentary metagenomes.</title>
        <authorList>
            <person name="Kawai M."/>
            <person name="Futagami T."/>
            <person name="Toyoda A."/>
            <person name="Takaki Y."/>
            <person name="Nishi S."/>
            <person name="Hori S."/>
            <person name="Arai W."/>
            <person name="Tsubouchi T."/>
            <person name="Morono Y."/>
            <person name="Uchiyama I."/>
            <person name="Ito T."/>
            <person name="Fujiyama A."/>
            <person name="Inagaki F."/>
            <person name="Takami H."/>
        </authorList>
    </citation>
    <scope>NUCLEOTIDE SEQUENCE</scope>
    <source>
        <strain evidence="7">Expedition CK06-06</strain>
    </source>
</reference>
<dbReference type="InterPro" id="IPR006073">
    <property type="entry name" value="GTP-bd"/>
</dbReference>